<reference evidence="2 3" key="1">
    <citation type="journal article" date="2023" name="Science">
        <title>Elucidation of the pathway for biosynthesis of saponin adjuvants from the soapbark tree.</title>
        <authorList>
            <person name="Reed J."/>
            <person name="Orme A."/>
            <person name="El-Demerdash A."/>
            <person name="Owen C."/>
            <person name="Martin L.B.B."/>
            <person name="Misra R.C."/>
            <person name="Kikuchi S."/>
            <person name="Rejzek M."/>
            <person name="Martin A.C."/>
            <person name="Harkess A."/>
            <person name="Leebens-Mack J."/>
            <person name="Louveau T."/>
            <person name="Stephenson M.J."/>
            <person name="Osbourn A."/>
        </authorList>
    </citation>
    <scope>NUCLEOTIDE SEQUENCE [LARGE SCALE GENOMIC DNA]</scope>
    <source>
        <strain evidence="2">S10</strain>
    </source>
</reference>
<dbReference type="KEGG" id="qsa:O6P43_000689"/>
<keyword evidence="1" id="KW-0472">Membrane</keyword>
<organism evidence="2 3">
    <name type="scientific">Quillaja saponaria</name>
    <name type="common">Soap bark tree</name>
    <dbReference type="NCBI Taxonomy" id="32244"/>
    <lineage>
        <taxon>Eukaryota</taxon>
        <taxon>Viridiplantae</taxon>
        <taxon>Streptophyta</taxon>
        <taxon>Embryophyta</taxon>
        <taxon>Tracheophyta</taxon>
        <taxon>Spermatophyta</taxon>
        <taxon>Magnoliopsida</taxon>
        <taxon>eudicotyledons</taxon>
        <taxon>Gunneridae</taxon>
        <taxon>Pentapetalae</taxon>
        <taxon>rosids</taxon>
        <taxon>fabids</taxon>
        <taxon>Fabales</taxon>
        <taxon>Quillajaceae</taxon>
        <taxon>Quillaja</taxon>
    </lineage>
</organism>
<protein>
    <submittedName>
        <fullName evidence="2">Peroxisomal membrane protein 2</fullName>
    </submittedName>
</protein>
<accession>A0AAD7QH83</accession>
<evidence type="ECO:0000313" key="3">
    <source>
        <dbReference type="Proteomes" id="UP001163823"/>
    </source>
</evidence>
<name>A0AAD7QH83_QUISA</name>
<dbReference type="EMBL" id="JARAOO010000001">
    <property type="protein sequence ID" value="KAJ7981422.1"/>
    <property type="molecule type" value="Genomic_DNA"/>
</dbReference>
<gene>
    <name evidence="2" type="ORF">O6P43_000689</name>
</gene>
<proteinExistence type="predicted"/>
<dbReference type="Proteomes" id="UP001163823">
    <property type="component" value="Chromosome 1"/>
</dbReference>
<comment type="caution">
    <text evidence="2">The sequence shown here is derived from an EMBL/GenBank/DDBJ whole genome shotgun (WGS) entry which is preliminary data.</text>
</comment>
<sequence>MTQLFRSAGLSLHPAPLKFQTMAKLEEMNEPIDRTKKKKRNHGSTWFFVFVDYLFLFIFLGFLCFILFKLVGV</sequence>
<evidence type="ECO:0000313" key="2">
    <source>
        <dbReference type="EMBL" id="KAJ7981422.1"/>
    </source>
</evidence>
<dbReference type="AlphaFoldDB" id="A0AAD7QH83"/>
<keyword evidence="1" id="KW-1133">Transmembrane helix</keyword>
<feature type="transmembrane region" description="Helical" evidence="1">
    <location>
        <begin position="46"/>
        <end position="68"/>
    </location>
</feature>
<keyword evidence="3" id="KW-1185">Reference proteome</keyword>
<evidence type="ECO:0000256" key="1">
    <source>
        <dbReference type="SAM" id="Phobius"/>
    </source>
</evidence>
<keyword evidence="1" id="KW-0812">Transmembrane</keyword>